<reference evidence="2" key="1">
    <citation type="submission" date="2014-11" db="EMBL/GenBank/DDBJ databases">
        <authorList>
            <person name="Otto D Thomas"/>
            <person name="Naeem Raeece"/>
        </authorList>
    </citation>
    <scope>NUCLEOTIDE SEQUENCE</scope>
</reference>
<name>A0A0G4HPG3_9ALVE</name>
<protein>
    <submittedName>
        <fullName evidence="2">Uncharacterized protein</fullName>
    </submittedName>
</protein>
<feature type="region of interest" description="Disordered" evidence="1">
    <location>
        <begin position="730"/>
        <end position="787"/>
    </location>
</feature>
<feature type="region of interest" description="Disordered" evidence="1">
    <location>
        <begin position="497"/>
        <end position="558"/>
    </location>
</feature>
<feature type="region of interest" description="Disordered" evidence="1">
    <location>
        <begin position="589"/>
        <end position="645"/>
    </location>
</feature>
<feature type="compositionally biased region" description="Low complexity" evidence="1">
    <location>
        <begin position="359"/>
        <end position="376"/>
    </location>
</feature>
<sequence length="897" mass="96079">MSAVVLGTWKLLSSSASLITGATQMRKRLRDFLQPGFAELSVRDRRRLVAIQKRVSSLVPLLNLCVLWCRRRGSVLKGVVMSVSETLQEVSEFLDRFQSSRPATVYSSCGFTVAASQLKGPWASASDGGAQYDDRFSDHLDYLIRELDFACQSLNTALSFLQLQTQRGGDQERREGGTEVEIPISPAALLRASSRLQEMLGRGGDVCLCAGVLVVCPLSDWIRRARAKQGGGRCSSSSPKDRTAVEPRWRFAFPDAQVTSLRITQSLFDAEFQICIEPSQQQQHPLSGGPGGAGGGRELSGETGKGFVVFLDDSSSSSAEEEEHLIPHPEEDLNQETTWGELQREREGGGIDMSAEAQWVQQEGAQQQQQQQQQQQSETPSDVVHEGDEEASGLRFHSGDEHLDGGHKFRGQNQLGGWTRSPPVSPVPVAVPEGECVHGDGEGGHHREGGGTFDEWAVPDNTVQNGVSHVQSLSFNIATALDFRIATASQLSLRLLPKTQGQERRKQRVGSDGQKNRGSNERGQRKNLGPNCSSRAEKEGGGEVGEGYTTETDEAPACTDPMIIVWPGPSAFSSRGGRKVSALQRNDVGVFGSRGPEMAEGFDQGEGEELSEQRNGREAGMGGGGESLEKQRRSRGGGVYSSVEGVREGQGGRVAMSDFEIVDERKPPQAGLLQSPRRASCLETWGGDGVGFGGGDGGPNSDGEIRWLYAFVMDSPQLALSCFLQQETISGEEGDGETGEGVRKTPSEAPAADRPGPSSSPHQSPPPDLIDASPCRGSRSLLFGRDGGEGSPLTALDLVYLARLCSLDAHFDSPGGDGGWGLKGGDRGGHERLPPSVSHHSIGRGSGVLGEGEASWRGHQQHRHAGAAPPHVSVDDETLQAALCDIVWTGIPPLSTD</sequence>
<proteinExistence type="predicted"/>
<evidence type="ECO:0000313" key="2">
    <source>
        <dbReference type="EMBL" id="CEM46103.1"/>
    </source>
</evidence>
<feature type="region of interest" description="Disordered" evidence="1">
    <location>
        <begin position="359"/>
        <end position="428"/>
    </location>
</feature>
<feature type="compositionally biased region" description="Basic and acidic residues" evidence="1">
    <location>
        <begin position="397"/>
        <end position="407"/>
    </location>
</feature>
<dbReference type="EMBL" id="CDMZ01003370">
    <property type="protein sequence ID" value="CEM46103.1"/>
    <property type="molecule type" value="Genomic_DNA"/>
</dbReference>
<feature type="region of interest" description="Disordered" evidence="1">
    <location>
        <begin position="815"/>
        <end position="873"/>
    </location>
</feature>
<evidence type="ECO:0000256" key="1">
    <source>
        <dbReference type="SAM" id="MobiDB-lite"/>
    </source>
</evidence>
<feature type="compositionally biased region" description="Gly residues" evidence="1">
    <location>
        <begin position="288"/>
        <end position="298"/>
    </location>
</feature>
<gene>
    <name evidence="2" type="ORF">Cvel_29806</name>
</gene>
<dbReference type="VEuPathDB" id="CryptoDB:Cvel_29806"/>
<feature type="compositionally biased region" description="Basic and acidic residues" evidence="1">
    <location>
        <begin position="824"/>
        <end position="833"/>
    </location>
</feature>
<feature type="region of interest" description="Disordered" evidence="1">
    <location>
        <begin position="280"/>
        <end position="337"/>
    </location>
</feature>
<feature type="compositionally biased region" description="Basic and acidic residues" evidence="1">
    <location>
        <begin position="514"/>
        <end position="524"/>
    </location>
</feature>
<dbReference type="AlphaFoldDB" id="A0A0G4HPG3"/>
<organism evidence="2">
    <name type="scientific">Chromera velia CCMP2878</name>
    <dbReference type="NCBI Taxonomy" id="1169474"/>
    <lineage>
        <taxon>Eukaryota</taxon>
        <taxon>Sar</taxon>
        <taxon>Alveolata</taxon>
        <taxon>Colpodellida</taxon>
        <taxon>Chromeraceae</taxon>
        <taxon>Chromera</taxon>
    </lineage>
</organism>
<accession>A0A0G4HPG3</accession>